<feature type="region of interest" description="Disordered" evidence="7">
    <location>
        <begin position="92"/>
        <end position="180"/>
    </location>
</feature>
<organism evidence="9 10">
    <name type="scientific">Limulus polyphemus</name>
    <name type="common">Atlantic horseshoe crab</name>
    <dbReference type="NCBI Taxonomy" id="6850"/>
    <lineage>
        <taxon>Eukaryota</taxon>
        <taxon>Metazoa</taxon>
        <taxon>Ecdysozoa</taxon>
        <taxon>Arthropoda</taxon>
        <taxon>Chelicerata</taxon>
        <taxon>Merostomata</taxon>
        <taxon>Xiphosura</taxon>
        <taxon>Limulidae</taxon>
        <taxon>Limulus</taxon>
    </lineage>
</organism>
<evidence type="ECO:0000313" key="10">
    <source>
        <dbReference type="RefSeq" id="XP_013784146.1"/>
    </source>
</evidence>
<evidence type="ECO:0000313" key="9">
    <source>
        <dbReference type="Proteomes" id="UP000694941"/>
    </source>
</evidence>
<evidence type="ECO:0000256" key="3">
    <source>
        <dbReference type="ARBA" id="ARBA00022737"/>
    </source>
</evidence>
<dbReference type="Pfam" id="PF10516">
    <property type="entry name" value="SHNi-TPR"/>
    <property type="match status" value="1"/>
</dbReference>
<comment type="similarity">
    <text evidence="2">Belongs to the NASP family.</text>
</comment>
<gene>
    <name evidence="10" type="primary">LOC106468273</name>
</gene>
<proteinExistence type="inferred from homology"/>
<dbReference type="GeneID" id="106468273"/>
<dbReference type="Pfam" id="PF13181">
    <property type="entry name" value="TPR_8"/>
    <property type="match status" value="1"/>
</dbReference>
<evidence type="ECO:0000256" key="6">
    <source>
        <dbReference type="PROSITE-ProRule" id="PRU00339"/>
    </source>
</evidence>
<feature type="compositionally biased region" description="Acidic residues" evidence="7">
    <location>
        <begin position="94"/>
        <end position="134"/>
    </location>
</feature>
<reference evidence="10" key="1">
    <citation type="submission" date="2025-08" db="UniProtKB">
        <authorList>
            <consortium name="RefSeq"/>
        </authorList>
    </citation>
    <scope>IDENTIFICATION</scope>
    <source>
        <tissue evidence="10">Muscle</tissue>
    </source>
</reference>
<feature type="region of interest" description="Disordered" evidence="7">
    <location>
        <begin position="363"/>
        <end position="448"/>
    </location>
</feature>
<feature type="compositionally biased region" description="Basic and acidic residues" evidence="7">
    <location>
        <begin position="391"/>
        <end position="402"/>
    </location>
</feature>
<dbReference type="InterPro" id="IPR011990">
    <property type="entry name" value="TPR-like_helical_dom_sf"/>
</dbReference>
<keyword evidence="5" id="KW-0539">Nucleus</keyword>
<dbReference type="Gene3D" id="1.25.40.10">
    <property type="entry name" value="Tetratricopeptide repeat domain"/>
    <property type="match status" value="1"/>
</dbReference>
<evidence type="ECO:0000256" key="1">
    <source>
        <dbReference type="ARBA" id="ARBA00004123"/>
    </source>
</evidence>
<dbReference type="SMART" id="SM00028">
    <property type="entry name" value="TPR"/>
    <property type="match status" value="2"/>
</dbReference>
<evidence type="ECO:0000259" key="8">
    <source>
        <dbReference type="Pfam" id="PF10516"/>
    </source>
</evidence>
<name>A0ABM1BL32_LIMPO</name>
<feature type="domain" description="Tetratricopeptide SHNi-TPR" evidence="8">
    <location>
        <begin position="214"/>
        <end position="251"/>
    </location>
</feature>
<keyword evidence="4 6" id="KW-0802">TPR repeat</keyword>
<sequence>MMTTNVASPSPNKGERNLAGEAVNYLFQGKRHLLVQDYPSAVSSFQESCKLFAEKYGETANECGEAYFFYGKALLELARLEMGVLGNALQGVASEEEDDESEDDQVENPESVTEEEEENSQDEEAEEEDLEEDEQKSKITEKEDSAEKTEEEGGSGISEDPQPGTSSGEGSKDKDEEEDEISNLQLAWEFLELAKLIFKRQAEGGDPLIQLKTAEIMLKLGEVSIESENYRQALDDLNDCLKLRKNLLQPDDRNLADTFYQLGLAYSFDNQFDTAVEHFEKAIQVIEDRIINLQKLLKEKPESNQVDFECGIEKELEELKNIIPDIKSKIEDTADMKRNAEEVVREAAAERLRAAQQELTLLNAAGDSSSQSTSPTKATTNITHLVKRKRKAEDEKPCDLQAKKSHTNIESKSALNGDKNYEVQSKMDDTEKPIEQPAERATSNQAVV</sequence>
<dbReference type="InterPro" id="IPR019544">
    <property type="entry name" value="Tetratricopeptide_SHNi-TPR_dom"/>
</dbReference>
<evidence type="ECO:0000256" key="7">
    <source>
        <dbReference type="SAM" id="MobiDB-lite"/>
    </source>
</evidence>
<accession>A0ABM1BL32</accession>
<feature type="repeat" description="TPR" evidence="6">
    <location>
        <begin position="256"/>
        <end position="289"/>
    </location>
</feature>
<dbReference type="RefSeq" id="XP_013784146.1">
    <property type="nucleotide sequence ID" value="XM_013928692.2"/>
</dbReference>
<dbReference type="InterPro" id="IPR051730">
    <property type="entry name" value="NASP-like"/>
</dbReference>
<dbReference type="InterPro" id="IPR019734">
    <property type="entry name" value="TPR_rpt"/>
</dbReference>
<evidence type="ECO:0000256" key="4">
    <source>
        <dbReference type="ARBA" id="ARBA00022803"/>
    </source>
</evidence>
<protein>
    <submittedName>
        <fullName evidence="10">Protein HGV2-like</fullName>
    </submittedName>
</protein>
<feature type="compositionally biased region" description="Basic and acidic residues" evidence="7">
    <location>
        <begin position="135"/>
        <end position="148"/>
    </location>
</feature>
<dbReference type="PANTHER" id="PTHR15081">
    <property type="entry name" value="NUCLEAR AUTOANTIGENIC SPERM PROTEIN NASP -RELATED"/>
    <property type="match status" value="1"/>
</dbReference>
<feature type="compositionally biased region" description="Polar residues" evidence="7">
    <location>
        <begin position="366"/>
        <end position="383"/>
    </location>
</feature>
<feature type="repeat" description="TPR" evidence="6">
    <location>
        <begin position="214"/>
        <end position="247"/>
    </location>
</feature>
<dbReference type="SUPFAM" id="SSF48452">
    <property type="entry name" value="TPR-like"/>
    <property type="match status" value="1"/>
</dbReference>
<dbReference type="Proteomes" id="UP000694941">
    <property type="component" value="Unplaced"/>
</dbReference>
<keyword evidence="9" id="KW-1185">Reference proteome</keyword>
<evidence type="ECO:0000256" key="5">
    <source>
        <dbReference type="ARBA" id="ARBA00023242"/>
    </source>
</evidence>
<keyword evidence="3" id="KW-0677">Repeat</keyword>
<comment type="subcellular location">
    <subcellularLocation>
        <location evidence="1">Nucleus</location>
    </subcellularLocation>
</comment>
<dbReference type="PROSITE" id="PS50005">
    <property type="entry name" value="TPR"/>
    <property type="match status" value="2"/>
</dbReference>
<evidence type="ECO:0000256" key="2">
    <source>
        <dbReference type="ARBA" id="ARBA00008402"/>
    </source>
</evidence>
<dbReference type="PANTHER" id="PTHR15081:SF1">
    <property type="entry name" value="NUCLEAR AUTOANTIGENIC SPERM PROTEIN"/>
    <property type="match status" value="1"/>
</dbReference>
<feature type="compositionally biased region" description="Basic and acidic residues" evidence="7">
    <location>
        <begin position="419"/>
        <end position="438"/>
    </location>
</feature>